<dbReference type="Proteomes" id="UP001219297">
    <property type="component" value="Unassembled WGS sequence"/>
</dbReference>
<gene>
    <name evidence="1" type="ORF">PWJ81_00270</name>
</gene>
<keyword evidence="2" id="KW-1185">Reference proteome</keyword>
<evidence type="ECO:0000313" key="2">
    <source>
        <dbReference type="Proteomes" id="UP001219297"/>
    </source>
</evidence>
<evidence type="ECO:0000313" key="1">
    <source>
        <dbReference type="EMBL" id="MDE1655509.1"/>
    </source>
</evidence>
<accession>A0ABT5V3E8</accession>
<sequence length="345" mass="38883">MGEEMRVITPRYQATLQAPVKGAVLVQASISYNGLPVAIWSDEEGYARFFERNENFPRVFVSEDAVAIFVLHNMDGMVRIASTPVDLPVSVPDVQYLPNGTFLAVGARCRWSSDRREATHNAYIYTAGGELVRSGVLGDGIQDVQALSDGTIWTSYFDEGIFGNFGWDFGVRGEKSGEAENLALGFCGLCRWNSELQAEWLYPDWHDVEPEFGEDLARLTFIADCYAMNCTDERTIICPYSDFPLVTIEKDRITRIVDTRKEIPRLRGLAVSGHRVLAYGDYREPICTLADTSNGYHEITRYQVQHTADAKLPYYPAGSRGSAIHFIDSLRRWFVLDVDEVWSEV</sequence>
<organism evidence="1 2">
    <name type="scientific">Actinotignum sanguinis</name>
    <dbReference type="NCBI Taxonomy" id="1445614"/>
    <lineage>
        <taxon>Bacteria</taxon>
        <taxon>Bacillati</taxon>
        <taxon>Actinomycetota</taxon>
        <taxon>Actinomycetes</taxon>
        <taxon>Actinomycetales</taxon>
        <taxon>Actinomycetaceae</taxon>
        <taxon>Actinotignum</taxon>
    </lineage>
</organism>
<reference evidence="1 2" key="1">
    <citation type="submission" date="2023-02" db="EMBL/GenBank/DDBJ databases">
        <title>Defining the Infant Male Urobiome and Moving Towards Mechanisms in Urobiome Research.</title>
        <authorList>
            <person name="Reasoner S."/>
            <person name="Flores V."/>
            <person name="Van Horn G."/>
            <person name="Morales G."/>
            <person name="Peard L."/>
            <person name="Abelson B."/>
            <person name="Manuel C."/>
            <person name="Lee J."/>
            <person name="Baker B."/>
            <person name="Williams T."/>
            <person name="Schmitz J."/>
            <person name="Clayton D."/>
            <person name="Hadjifrangiskou M."/>
        </authorList>
    </citation>
    <scope>NUCLEOTIDE SEQUENCE [LARGE SCALE GENOMIC DNA]</scope>
    <source>
        <strain evidence="1 2">AS1053</strain>
    </source>
</reference>
<dbReference type="RefSeq" id="WP_274758713.1">
    <property type="nucleotide sequence ID" value="NZ_JARBHG010000004.1"/>
</dbReference>
<proteinExistence type="predicted"/>
<name>A0ABT5V3E8_9ACTO</name>
<protein>
    <submittedName>
        <fullName evidence="1">Uncharacterized protein</fullName>
    </submittedName>
</protein>
<comment type="caution">
    <text evidence="1">The sequence shown here is derived from an EMBL/GenBank/DDBJ whole genome shotgun (WGS) entry which is preliminary data.</text>
</comment>
<dbReference type="EMBL" id="JARBHI010000001">
    <property type="protein sequence ID" value="MDE1655509.1"/>
    <property type="molecule type" value="Genomic_DNA"/>
</dbReference>